<evidence type="ECO:0000256" key="1">
    <source>
        <dbReference type="SAM" id="MobiDB-lite"/>
    </source>
</evidence>
<gene>
    <name evidence="2" type="ORF">EAF64_04350</name>
</gene>
<dbReference type="AlphaFoldDB" id="A0A498L3G7"/>
<dbReference type="EMBL" id="RDFA01000001">
    <property type="protein sequence ID" value="RXK51871.1"/>
    <property type="molecule type" value="Genomic_DNA"/>
</dbReference>
<proteinExistence type="predicted"/>
<organism evidence="2 3">
    <name type="scientific">Halorientalis pallida</name>
    <dbReference type="NCBI Taxonomy" id="2479928"/>
    <lineage>
        <taxon>Archaea</taxon>
        <taxon>Methanobacteriati</taxon>
        <taxon>Methanobacteriota</taxon>
        <taxon>Stenosarchaea group</taxon>
        <taxon>Halobacteria</taxon>
        <taxon>Halobacteriales</taxon>
        <taxon>Haloarculaceae</taxon>
        <taxon>Halorientalis</taxon>
    </lineage>
</organism>
<accession>A0A498L3G7</accession>
<name>A0A498L3G7_9EURY</name>
<evidence type="ECO:0000313" key="2">
    <source>
        <dbReference type="EMBL" id="RXK51871.1"/>
    </source>
</evidence>
<feature type="region of interest" description="Disordered" evidence="1">
    <location>
        <begin position="199"/>
        <end position="218"/>
    </location>
</feature>
<reference evidence="2 3" key="1">
    <citation type="submission" date="2019-01" db="EMBL/GenBank/DDBJ databases">
        <title>Halorientalis sp. F13-25 a new haloarchaeum isolated from hypersaline water.</title>
        <authorList>
            <person name="Ana D.-V."/>
            <person name="Cristina S.-P."/>
            <person name="Antonio V."/>
        </authorList>
    </citation>
    <scope>NUCLEOTIDE SEQUENCE [LARGE SCALE GENOMIC DNA]</scope>
    <source>
        <strain evidence="2 3">F13-25</strain>
    </source>
</reference>
<keyword evidence="3" id="KW-1185">Reference proteome</keyword>
<comment type="caution">
    <text evidence="2">The sequence shown here is derived from an EMBL/GenBank/DDBJ whole genome shotgun (WGS) entry which is preliminary data.</text>
</comment>
<evidence type="ECO:0000313" key="3">
    <source>
        <dbReference type="Proteomes" id="UP000289691"/>
    </source>
</evidence>
<dbReference type="Proteomes" id="UP000289691">
    <property type="component" value="Unassembled WGS sequence"/>
</dbReference>
<feature type="compositionally biased region" description="Polar residues" evidence="1">
    <location>
        <begin position="205"/>
        <end position="218"/>
    </location>
</feature>
<dbReference type="RefSeq" id="WP_129067725.1">
    <property type="nucleotide sequence ID" value="NZ_RDFA01000001.1"/>
</dbReference>
<protein>
    <submittedName>
        <fullName evidence="2">Uncharacterized protein</fullName>
    </submittedName>
</protein>
<sequence>MEGLAPHELCVRVLNVEPERIFARGRSVSDRQFDDLASPPQTRVIDDRSPGVDDYVDRIVVVVEGVLDCARVVGGREVDFGRTSVDTDPETDVPASGEATVDRAVDFSLGTVETLEDPRRLALEPKPIDASATGRDNRIAALVAQCRHDPPGGESVADRVRVVQFTERIVGRDEQVDCDVRGIATLRRPSGTDFSFGGRRCPRNDGQTQETAQGNPTKCQRISTHRPVAHTNETVSAIE</sequence>